<evidence type="ECO:0000313" key="4">
    <source>
        <dbReference type="RefSeq" id="XP_032809197.1"/>
    </source>
</evidence>
<dbReference type="AlphaFoldDB" id="A0AAJ7WTG7"/>
<dbReference type="GO" id="GO:0005813">
    <property type="term" value="C:centrosome"/>
    <property type="evidence" value="ECO:0007669"/>
    <property type="project" value="TreeGrafter"/>
</dbReference>
<organism evidence="3 4">
    <name type="scientific">Petromyzon marinus</name>
    <name type="common">Sea lamprey</name>
    <dbReference type="NCBI Taxonomy" id="7757"/>
    <lineage>
        <taxon>Eukaryota</taxon>
        <taxon>Metazoa</taxon>
        <taxon>Chordata</taxon>
        <taxon>Craniata</taxon>
        <taxon>Vertebrata</taxon>
        <taxon>Cyclostomata</taxon>
        <taxon>Hyperoartia</taxon>
        <taxon>Petromyzontiformes</taxon>
        <taxon>Petromyzontidae</taxon>
        <taxon>Petromyzon</taxon>
    </lineage>
</organism>
<name>A0AAJ7WTG7_PETMA</name>
<dbReference type="CTD" id="29901"/>
<evidence type="ECO:0000256" key="1">
    <source>
        <dbReference type="SAM" id="MobiDB-lite"/>
    </source>
</evidence>
<feature type="region of interest" description="Disordered" evidence="1">
    <location>
        <begin position="130"/>
        <end position="157"/>
    </location>
</feature>
<dbReference type="Pfam" id="PF03399">
    <property type="entry name" value="SAC3_GANP"/>
    <property type="match status" value="1"/>
</dbReference>
<dbReference type="GO" id="GO:0051298">
    <property type="term" value="P:centrosome duplication"/>
    <property type="evidence" value="ECO:0007669"/>
    <property type="project" value="TreeGrafter"/>
</dbReference>
<dbReference type="Proteomes" id="UP001318040">
    <property type="component" value="Chromosome 13"/>
</dbReference>
<gene>
    <name evidence="4" type="primary">SAC3D1</name>
</gene>
<keyword evidence="3" id="KW-1185">Reference proteome</keyword>
<feature type="compositionally biased region" description="Basic and acidic residues" evidence="1">
    <location>
        <begin position="52"/>
        <end position="69"/>
    </location>
</feature>
<dbReference type="RefSeq" id="XP_032809197.1">
    <property type="nucleotide sequence ID" value="XM_032953306.1"/>
</dbReference>
<dbReference type="GO" id="GO:0005634">
    <property type="term" value="C:nucleus"/>
    <property type="evidence" value="ECO:0007669"/>
    <property type="project" value="TreeGrafter"/>
</dbReference>
<feature type="compositionally biased region" description="Basic and acidic residues" evidence="1">
    <location>
        <begin position="130"/>
        <end position="145"/>
    </location>
</feature>
<protein>
    <submittedName>
        <fullName evidence="4">SAC3 domain-containing protein 1 isoform X1</fullName>
    </submittedName>
</protein>
<dbReference type="GO" id="GO:0005819">
    <property type="term" value="C:spindle"/>
    <property type="evidence" value="ECO:0007669"/>
    <property type="project" value="TreeGrafter"/>
</dbReference>
<dbReference type="PANTHER" id="PTHR12436:SF38">
    <property type="entry name" value="SAC3 DOMAIN-CONTAINING PROTEIN 1"/>
    <property type="match status" value="1"/>
</dbReference>
<proteinExistence type="predicted"/>
<dbReference type="Gene3D" id="1.25.40.990">
    <property type="match status" value="1"/>
</dbReference>
<dbReference type="InterPro" id="IPR045107">
    <property type="entry name" value="SAC3/GANP/THP3"/>
</dbReference>
<sequence length="446" mass="50465">MPGGFPNQLAPIHERDPRSPPVTRAPREPHTTLSSSSSPLSVHALNGEETATTEHRRGDRMAGERESHAKSSSRKAAAAEGPSTRVEFSMQAEEQLPASCVAMCPEGERAERERKRRLHRLELLPGSERERLPRADPARAVKEYSRPAAGKHRPRASELRPPAVLLRTVDYLIDGVLCPADEASARSTPFAEAYEFTFDRLRAVRQDAVVQRAGGPHIVLVLEKSVRVMVYATYRLCEETLARFEPTITDCHLQECFSWLLRNYSSERCHNEGDFQALHLLYNMGSFKAMHYALQRPPEIRNSQVMRLALDINRCYLEGNFVRFFRLVRHLPFLHSCAAHRHFRFVRQQALRTYSHGHSVRNCRYPLARLSELLGLDSAGEARSLCQHCGILVGEDGCIAFQKTAMKAPVDLPKSARCVALVDSKREEWTLREILHGLQHQEEDAA</sequence>
<dbReference type="GO" id="GO:0051225">
    <property type="term" value="P:spindle assembly"/>
    <property type="evidence" value="ECO:0007669"/>
    <property type="project" value="TreeGrafter"/>
</dbReference>
<evidence type="ECO:0000259" key="2">
    <source>
        <dbReference type="Pfam" id="PF03399"/>
    </source>
</evidence>
<feature type="region of interest" description="Disordered" evidence="1">
    <location>
        <begin position="1"/>
        <end position="89"/>
    </location>
</feature>
<evidence type="ECO:0000313" key="3">
    <source>
        <dbReference type="Proteomes" id="UP001318040"/>
    </source>
</evidence>
<accession>A0AAJ7WTG7</accession>
<reference evidence="4" key="1">
    <citation type="submission" date="2025-08" db="UniProtKB">
        <authorList>
            <consortium name="RefSeq"/>
        </authorList>
    </citation>
    <scope>IDENTIFICATION</scope>
    <source>
        <tissue evidence="4">Sperm</tissue>
    </source>
</reference>
<dbReference type="InterPro" id="IPR005062">
    <property type="entry name" value="SAC3/GANP/THP3_conserved"/>
</dbReference>
<dbReference type="PANTHER" id="PTHR12436">
    <property type="entry name" value="80 KDA MCM3-ASSOCIATED PROTEIN"/>
    <property type="match status" value="1"/>
</dbReference>
<dbReference type="KEGG" id="pmrn:116941929"/>
<feature type="domain" description="SAC3/GANP/THP3 conserved" evidence="2">
    <location>
        <begin position="103"/>
        <end position="393"/>
    </location>
</feature>